<feature type="compositionally biased region" description="Basic and acidic residues" evidence="1">
    <location>
        <begin position="23"/>
        <end position="33"/>
    </location>
</feature>
<dbReference type="GeneID" id="19154783"/>
<sequence>MRSRPSLPWYLCKKKKGKRPRYKDKYQKGEKRKNATKCKNALLLHGPKEEIRRRKLHGIINKTLNRKRKKGKER</sequence>
<evidence type="ECO:0000313" key="2">
    <source>
        <dbReference type="EMBL" id="EUC32184.1"/>
    </source>
</evidence>
<dbReference type="Proteomes" id="UP000053841">
    <property type="component" value="Unassembled WGS sequence"/>
</dbReference>
<gene>
    <name evidence="2" type="ORF">COCCADRAFT_99368</name>
</gene>
<accession>W6Y9U9</accession>
<reference evidence="2 3" key="1">
    <citation type="journal article" date="2013" name="PLoS Genet.">
        <title>Comparative genome structure, secondary metabolite, and effector coding capacity across Cochliobolus pathogens.</title>
        <authorList>
            <person name="Condon B.J."/>
            <person name="Leng Y."/>
            <person name="Wu D."/>
            <person name="Bushley K.E."/>
            <person name="Ohm R.A."/>
            <person name="Otillar R."/>
            <person name="Martin J."/>
            <person name="Schackwitz W."/>
            <person name="Grimwood J."/>
            <person name="MohdZainudin N."/>
            <person name="Xue C."/>
            <person name="Wang R."/>
            <person name="Manning V.A."/>
            <person name="Dhillon B."/>
            <person name="Tu Z.J."/>
            <person name="Steffenson B.J."/>
            <person name="Salamov A."/>
            <person name="Sun H."/>
            <person name="Lowry S."/>
            <person name="LaButti K."/>
            <person name="Han J."/>
            <person name="Copeland A."/>
            <person name="Lindquist E."/>
            <person name="Barry K."/>
            <person name="Schmutz J."/>
            <person name="Baker S.E."/>
            <person name="Ciuffetti L.M."/>
            <person name="Grigoriev I.V."/>
            <person name="Zhong S."/>
            <person name="Turgeon B.G."/>
        </authorList>
    </citation>
    <scope>NUCLEOTIDE SEQUENCE [LARGE SCALE GENOMIC DNA]</scope>
    <source>
        <strain evidence="2 3">26-R-13</strain>
    </source>
</reference>
<dbReference type="HOGENOM" id="CLU_2855767_0_0_1"/>
<keyword evidence="3" id="KW-1185">Reference proteome</keyword>
<proteinExistence type="predicted"/>
<organism evidence="2 3">
    <name type="scientific">Cochliobolus carbonum (strain 26-R-13)</name>
    <name type="common">Maize leaf spot fungus</name>
    <name type="synonym">Bipolaris zeicola</name>
    <dbReference type="NCBI Taxonomy" id="930089"/>
    <lineage>
        <taxon>Eukaryota</taxon>
        <taxon>Fungi</taxon>
        <taxon>Dikarya</taxon>
        <taxon>Ascomycota</taxon>
        <taxon>Pezizomycotina</taxon>
        <taxon>Dothideomycetes</taxon>
        <taxon>Pleosporomycetidae</taxon>
        <taxon>Pleosporales</taxon>
        <taxon>Pleosporineae</taxon>
        <taxon>Pleosporaceae</taxon>
        <taxon>Bipolaris</taxon>
    </lineage>
</organism>
<evidence type="ECO:0000256" key="1">
    <source>
        <dbReference type="SAM" id="MobiDB-lite"/>
    </source>
</evidence>
<dbReference type="KEGG" id="bze:COCCADRAFT_99368"/>
<dbReference type="EMBL" id="KI964640">
    <property type="protein sequence ID" value="EUC32184.1"/>
    <property type="molecule type" value="Genomic_DNA"/>
</dbReference>
<feature type="region of interest" description="Disordered" evidence="1">
    <location>
        <begin position="1"/>
        <end position="34"/>
    </location>
</feature>
<evidence type="ECO:0000313" key="3">
    <source>
        <dbReference type="Proteomes" id="UP000053841"/>
    </source>
</evidence>
<protein>
    <submittedName>
        <fullName evidence="2">Uncharacterized protein</fullName>
    </submittedName>
</protein>
<name>W6Y9U9_COCC2</name>
<dbReference type="AlphaFoldDB" id="W6Y9U9"/>
<dbReference type="RefSeq" id="XP_007713537.1">
    <property type="nucleotide sequence ID" value="XM_007715347.1"/>
</dbReference>
<feature type="compositionally biased region" description="Basic residues" evidence="1">
    <location>
        <begin position="12"/>
        <end position="22"/>
    </location>
</feature>